<gene>
    <name evidence="1" type="ORF">K6958_06300</name>
</gene>
<reference evidence="1" key="1">
    <citation type="submission" date="2021-09" db="EMBL/GenBank/DDBJ databases">
        <title>First case of bloodstream infection caused by Mixta hanseatica sp. nov., a member of the Erwiniaceae family.</title>
        <authorList>
            <person name="Both A."/>
            <person name="Huang J."/>
            <person name="Wenzel P."/>
            <person name="Aepfelbacher M."/>
            <person name="Rohde H."/>
            <person name="Christner M."/>
            <person name="Hentschke M."/>
        </authorList>
    </citation>
    <scope>NUCLEOTIDE SEQUENCE</scope>
    <source>
        <strain evidence="1">X22927</strain>
    </source>
</reference>
<dbReference type="NCBIfam" id="NF033498">
    <property type="entry name" value="YlcG_phage_expr"/>
    <property type="match status" value="1"/>
</dbReference>
<dbReference type="RefSeq" id="WP_350355806.1">
    <property type="nucleotide sequence ID" value="NZ_CP082904.1"/>
</dbReference>
<protein>
    <submittedName>
        <fullName evidence="1">YlcG family protein</fullName>
    </submittedName>
</protein>
<keyword evidence="2" id="KW-1185">Reference proteome</keyword>
<dbReference type="InterPro" id="IPR049596">
    <property type="entry name" value="YlcG-like"/>
</dbReference>
<dbReference type="EMBL" id="CP082904">
    <property type="protein sequence ID" value="UQY45285.1"/>
    <property type="molecule type" value="Genomic_DNA"/>
</dbReference>
<evidence type="ECO:0000313" key="1">
    <source>
        <dbReference type="EMBL" id="UQY45285.1"/>
    </source>
</evidence>
<evidence type="ECO:0000313" key="2">
    <source>
        <dbReference type="Proteomes" id="UP001056635"/>
    </source>
</evidence>
<sequence>MTEYLKDKWLKLRLFKTSRMFECNYRILRNTAKIMGAKHELRSNG</sequence>
<organism evidence="1 2">
    <name type="scientific">Mixta hanseatica</name>
    <dbReference type="NCBI Taxonomy" id="2872648"/>
    <lineage>
        <taxon>Bacteria</taxon>
        <taxon>Pseudomonadati</taxon>
        <taxon>Pseudomonadota</taxon>
        <taxon>Gammaproteobacteria</taxon>
        <taxon>Enterobacterales</taxon>
        <taxon>Erwiniaceae</taxon>
        <taxon>Mixta</taxon>
    </lineage>
</organism>
<name>A0ABY4RAR6_9GAMM</name>
<dbReference type="Proteomes" id="UP001056635">
    <property type="component" value="Chromosome"/>
</dbReference>
<accession>A0ABY4RAR6</accession>
<proteinExistence type="predicted"/>